<evidence type="ECO:0000259" key="8">
    <source>
        <dbReference type="Pfam" id="PF07992"/>
    </source>
</evidence>
<dbReference type="GO" id="GO:0004148">
    <property type="term" value="F:dihydrolipoyl dehydrogenase (NADH) activity"/>
    <property type="evidence" value="ECO:0007669"/>
    <property type="project" value="TreeGrafter"/>
</dbReference>
<evidence type="ECO:0000313" key="9">
    <source>
        <dbReference type="EMBL" id="ADC89040.1"/>
    </source>
</evidence>
<proteinExistence type="inferred from homology"/>
<dbReference type="KEGG" id="tal:Thal_0405"/>
<dbReference type="RefSeq" id="WP_012991447.1">
    <property type="nucleotide sequence ID" value="NC_013894.1"/>
</dbReference>
<evidence type="ECO:0000313" key="10">
    <source>
        <dbReference type="Proteomes" id="UP000002043"/>
    </source>
</evidence>
<keyword evidence="4" id="KW-0274">FAD</keyword>
<evidence type="ECO:0000256" key="5">
    <source>
        <dbReference type="ARBA" id="ARBA00023002"/>
    </source>
</evidence>
<evidence type="ECO:0000256" key="2">
    <source>
        <dbReference type="ARBA" id="ARBA00007532"/>
    </source>
</evidence>
<dbReference type="Pfam" id="PF07992">
    <property type="entry name" value="Pyr_redox_2"/>
    <property type="match status" value="1"/>
</dbReference>
<dbReference type="Gene3D" id="3.30.390.30">
    <property type="match status" value="1"/>
</dbReference>
<dbReference type="PROSITE" id="PS00076">
    <property type="entry name" value="PYRIDINE_REDOX_1"/>
    <property type="match status" value="1"/>
</dbReference>
<dbReference type="HOGENOM" id="CLU_016755_0_3_0"/>
<reference evidence="10" key="1">
    <citation type="journal article" date="2010" name="Stand. Genomic Sci.">
        <title>Complete genome sequence of Thermocrinis albus type strain (HI 11/12T).</title>
        <authorList>
            <person name="Wirth R."/>
            <person name="Sikorski J."/>
            <person name="Brambilla E."/>
            <person name="Misra M."/>
            <person name="Lapidus A."/>
            <person name="Copeland A."/>
            <person name="Nolan M."/>
            <person name="Lucas S."/>
            <person name="Chen F."/>
            <person name="Tice H."/>
            <person name="Cheng J.F."/>
            <person name="Han C."/>
            <person name="Detter J.C."/>
            <person name="Tapia R."/>
            <person name="Bruce D."/>
            <person name="Goodwin L."/>
            <person name="Pitluck S."/>
            <person name="Pati A."/>
            <person name="Anderson I."/>
            <person name="Ivanova N."/>
            <person name="Mavromatis K."/>
            <person name="Mikhailova N."/>
            <person name="Chen A."/>
            <person name="Palaniappan K."/>
            <person name="Bilek Y."/>
            <person name="Hader T."/>
            <person name="Land M."/>
            <person name="Hauser L."/>
            <person name="Chang Y.J."/>
            <person name="Jeffries C.D."/>
            <person name="Tindall B.J."/>
            <person name="Rohde M."/>
            <person name="Goker M."/>
            <person name="Bristow J."/>
            <person name="Eisen J.A."/>
            <person name="Markowitz V."/>
            <person name="Hugenholtz P."/>
            <person name="Kyrpides N.C."/>
            <person name="Klenk H.P."/>
        </authorList>
    </citation>
    <scope>NUCLEOTIDE SEQUENCE [LARGE SCALE GENOMIC DNA]</scope>
    <source>
        <strain evidence="10">DSM 14484 / JCM 11386 / HI 11/12</strain>
    </source>
</reference>
<accession>D3SPF3</accession>
<dbReference type="PANTHER" id="PTHR22912:SF151">
    <property type="entry name" value="DIHYDROLIPOYL DEHYDROGENASE, MITOCHONDRIAL"/>
    <property type="match status" value="1"/>
</dbReference>
<comment type="cofactor">
    <cofactor evidence="1">
        <name>FAD</name>
        <dbReference type="ChEBI" id="CHEBI:57692"/>
    </cofactor>
</comment>
<keyword evidence="7" id="KW-0676">Redox-active center</keyword>
<keyword evidence="10" id="KW-1185">Reference proteome</keyword>
<dbReference type="PRINTS" id="PR00368">
    <property type="entry name" value="FADPNR"/>
</dbReference>
<dbReference type="GO" id="GO:0050660">
    <property type="term" value="F:flavin adenine dinucleotide binding"/>
    <property type="evidence" value="ECO:0007669"/>
    <property type="project" value="TreeGrafter"/>
</dbReference>
<dbReference type="EMBL" id="CP001931">
    <property type="protein sequence ID" value="ADC89040.1"/>
    <property type="molecule type" value="Genomic_DNA"/>
</dbReference>
<dbReference type="PRINTS" id="PR00411">
    <property type="entry name" value="PNDRDTASEI"/>
</dbReference>
<dbReference type="InterPro" id="IPR016156">
    <property type="entry name" value="FAD/NAD-linked_Rdtase_dimer_sf"/>
</dbReference>
<dbReference type="AlphaFoldDB" id="D3SPF3"/>
<gene>
    <name evidence="9" type="ordered locus">Thal_0405</name>
</gene>
<keyword evidence="5" id="KW-0560">Oxidoreductase</keyword>
<keyword evidence="6" id="KW-1015">Disulfide bond</keyword>
<feature type="domain" description="FAD/NAD(P)-binding" evidence="8">
    <location>
        <begin position="5"/>
        <end position="217"/>
    </location>
</feature>
<dbReference type="Proteomes" id="UP000002043">
    <property type="component" value="Chromosome"/>
</dbReference>
<dbReference type="PANTHER" id="PTHR22912">
    <property type="entry name" value="DISULFIDE OXIDOREDUCTASE"/>
    <property type="match status" value="1"/>
</dbReference>
<organism evidence="9 10">
    <name type="scientific">Thermocrinis albus (strain DSM 14484 / JCM 11386 / HI 11/12)</name>
    <dbReference type="NCBI Taxonomy" id="638303"/>
    <lineage>
        <taxon>Bacteria</taxon>
        <taxon>Pseudomonadati</taxon>
        <taxon>Aquificota</taxon>
        <taxon>Aquificia</taxon>
        <taxon>Aquificales</taxon>
        <taxon>Aquificaceae</taxon>
        <taxon>Thermocrinis</taxon>
    </lineage>
</organism>
<dbReference type="OrthoDB" id="9807946at2"/>
<dbReference type="InterPro" id="IPR036188">
    <property type="entry name" value="FAD/NAD-bd_sf"/>
</dbReference>
<evidence type="ECO:0000256" key="7">
    <source>
        <dbReference type="ARBA" id="ARBA00023284"/>
    </source>
</evidence>
<dbReference type="InterPro" id="IPR023753">
    <property type="entry name" value="FAD/NAD-binding_dom"/>
</dbReference>
<evidence type="ECO:0000256" key="3">
    <source>
        <dbReference type="ARBA" id="ARBA00022630"/>
    </source>
</evidence>
<evidence type="ECO:0000256" key="4">
    <source>
        <dbReference type="ARBA" id="ARBA00022827"/>
    </source>
</evidence>
<sequence>MIKSYDVIVVGSGPGGFNVSLPLARAGLKVALVEGNLLGGTCLNRGCIPKEGMYRIAREVLSLRRKLGTKVKPDFMKALDYVRRRVEKIRENARFLLKREGVEFIEGYAYMVDEQTVKVSRNRYLKGKFLVLACGSLPLEEPSVEDVLTGKLVPKGKVMVVGSGASACELAFILSVFGFDTYLKVQDRLLKDYPVEEDIVEKLERELELCGVKITTTEVDADIRIMATGRRPGLHRELFPFLQMDEDGYVKVDDTMRTNLPYVYAVGDVTRPMGATHALAKARVACQAILGLETKYEPHRVPTVICSALELAFVGKGTKGKKYIKTFNANTKSYVNGWGGVVQLIVDEDGRLSHVTLLGVDVSEVINAVCPFIDNPLWYDRMYSMVFSHPSLCEIFTDFAQDVFLPRD</sequence>
<dbReference type="STRING" id="638303.Thal_0405"/>
<name>D3SPF3_THEAH</name>
<dbReference type="SUPFAM" id="SSF51905">
    <property type="entry name" value="FAD/NAD(P)-binding domain"/>
    <property type="match status" value="1"/>
</dbReference>
<keyword evidence="3" id="KW-0285">Flavoprotein</keyword>
<protein>
    <submittedName>
        <fullName evidence="9">FAD-dependent pyridine nucleotide-disulphide oxidoreductase</fullName>
    </submittedName>
</protein>
<dbReference type="SUPFAM" id="SSF55424">
    <property type="entry name" value="FAD/NAD-linked reductases, dimerisation (C-terminal) domain"/>
    <property type="match status" value="1"/>
</dbReference>
<evidence type="ECO:0000256" key="6">
    <source>
        <dbReference type="ARBA" id="ARBA00023157"/>
    </source>
</evidence>
<dbReference type="Gene3D" id="3.50.50.60">
    <property type="entry name" value="FAD/NAD(P)-binding domain"/>
    <property type="match status" value="4"/>
</dbReference>
<dbReference type="GO" id="GO:0006103">
    <property type="term" value="P:2-oxoglutarate metabolic process"/>
    <property type="evidence" value="ECO:0007669"/>
    <property type="project" value="TreeGrafter"/>
</dbReference>
<comment type="similarity">
    <text evidence="2">Belongs to the class-I pyridine nucleotide-disulfide oxidoreductase family.</text>
</comment>
<dbReference type="InterPro" id="IPR050151">
    <property type="entry name" value="Class-I_Pyr_Nuc-Dis_Oxidored"/>
</dbReference>
<dbReference type="eggNOG" id="COG1249">
    <property type="taxonomic scope" value="Bacteria"/>
</dbReference>
<dbReference type="InterPro" id="IPR012999">
    <property type="entry name" value="Pyr_OxRdtase_I_AS"/>
</dbReference>
<evidence type="ECO:0000256" key="1">
    <source>
        <dbReference type="ARBA" id="ARBA00001974"/>
    </source>
</evidence>